<sequence>MKAFFAMAAAMMISVLGCHTAQAAEALGTLTMDNDNGDRECSIPIERGYYYYKMADTQCKNDEATKFKLSGVVAGVEIRFCGGDNCKSRDEDCKWPAEDACFRYKIKTLKRDSSLEAFKLSSFENSIVDSIPHKSFKIMESEDSPKISGKLSRVEIRYCNASDNCSDQPAPRK</sequence>
<dbReference type="PROSITE" id="PS51257">
    <property type="entry name" value="PROKAR_LIPOPROTEIN"/>
    <property type="match status" value="1"/>
</dbReference>
<protein>
    <submittedName>
        <fullName evidence="2">Uncharacterized protein</fullName>
    </submittedName>
</protein>
<evidence type="ECO:0000313" key="2">
    <source>
        <dbReference type="EMBL" id="QXH55339.1"/>
    </source>
</evidence>
<name>A0ABX8NGT3_9PSED</name>
<gene>
    <name evidence="2" type="ORF">KSS90_18645</name>
</gene>
<keyword evidence="3" id="KW-1185">Reference proteome</keyword>
<accession>A0ABX8NGT3</accession>
<reference evidence="2 3" key="1">
    <citation type="journal article" date="2021" name="Microorganisms">
        <title>The Ever-Expanding Pseudomonas Genus: Description of 43 New Species and Partition of the Pseudomonas putida Group.</title>
        <authorList>
            <person name="Girard L."/>
            <person name="Lood C."/>
            <person name="Hofte M."/>
            <person name="Vandamme P."/>
            <person name="Rokni-Zadeh H."/>
            <person name="van Noort V."/>
            <person name="Lavigne R."/>
            <person name="De Mot R."/>
        </authorList>
    </citation>
    <scope>NUCLEOTIDE SEQUENCE [LARGE SCALE GENOMIC DNA]</scope>
    <source>
        <strain evidence="2 3">COW77</strain>
    </source>
</reference>
<feature type="signal peptide" evidence="1">
    <location>
        <begin position="1"/>
        <end position="23"/>
    </location>
</feature>
<evidence type="ECO:0000256" key="1">
    <source>
        <dbReference type="SAM" id="SignalP"/>
    </source>
</evidence>
<proteinExistence type="predicted"/>
<feature type="chain" id="PRO_5045659532" evidence="1">
    <location>
        <begin position="24"/>
        <end position="173"/>
    </location>
</feature>
<keyword evidence="1" id="KW-0732">Signal</keyword>
<organism evidence="2 3">
    <name type="scientific">Pseudomonas maumuensis</name>
    <dbReference type="NCBI Taxonomy" id="2842354"/>
    <lineage>
        <taxon>Bacteria</taxon>
        <taxon>Pseudomonadati</taxon>
        <taxon>Pseudomonadota</taxon>
        <taxon>Gammaproteobacteria</taxon>
        <taxon>Pseudomonadales</taxon>
        <taxon>Pseudomonadaceae</taxon>
        <taxon>Pseudomonas</taxon>
    </lineage>
</organism>
<dbReference type="EMBL" id="CP077077">
    <property type="protein sequence ID" value="QXH55339.1"/>
    <property type="molecule type" value="Genomic_DNA"/>
</dbReference>
<evidence type="ECO:0000313" key="3">
    <source>
        <dbReference type="Proteomes" id="UP000824010"/>
    </source>
</evidence>
<dbReference type="RefSeq" id="WP_217866750.1">
    <property type="nucleotide sequence ID" value="NZ_CP077077.1"/>
</dbReference>
<dbReference type="Proteomes" id="UP000824010">
    <property type="component" value="Chromosome"/>
</dbReference>